<dbReference type="InterPro" id="IPR016174">
    <property type="entry name" value="Di-haem_cyt_TM"/>
</dbReference>
<dbReference type="AlphaFoldDB" id="A0AAU7DGT8"/>
<evidence type="ECO:0000256" key="1">
    <source>
        <dbReference type="ARBA" id="ARBA00004141"/>
    </source>
</evidence>
<keyword evidence="2" id="KW-0813">Transport</keyword>
<dbReference type="Gene3D" id="1.20.810.10">
    <property type="entry name" value="Cytochrome Bc1 Complex, Chain C"/>
    <property type="match status" value="1"/>
</dbReference>
<evidence type="ECO:0000256" key="6">
    <source>
        <dbReference type="ARBA" id="ARBA00022982"/>
    </source>
</evidence>
<organism evidence="13">
    <name type="scientific">Telmatobacter sp. DSM 110680</name>
    <dbReference type="NCBI Taxonomy" id="3036704"/>
    <lineage>
        <taxon>Bacteria</taxon>
        <taxon>Pseudomonadati</taxon>
        <taxon>Acidobacteriota</taxon>
        <taxon>Terriglobia</taxon>
        <taxon>Terriglobales</taxon>
        <taxon>Acidobacteriaceae</taxon>
        <taxon>Telmatobacter</taxon>
    </lineage>
</organism>
<feature type="domain" description="Cytochrome b/b6 C-terminal region profile" evidence="12">
    <location>
        <begin position="283"/>
        <end position="428"/>
    </location>
</feature>
<dbReference type="SUPFAM" id="SSF81342">
    <property type="entry name" value="Transmembrane di-heme cytochromes"/>
    <property type="match status" value="1"/>
</dbReference>
<evidence type="ECO:0000256" key="4">
    <source>
        <dbReference type="ARBA" id="ARBA00022692"/>
    </source>
</evidence>
<sequence>MNLIREIWQSIVRRDPLSTDKGKSELVFLNVWLHIHPAKVKKENLKFKHTYFLGFITFFLFLILLTTGIALMAYYRPYPSAAYQDMKDLRFVVFMGPFLRNMHRWSAHGMVICVFLHMCRVFYTGSYKKPRQFNWVIGVFLLLLTLSLSFTGYLLPWDQLAYWAITVGTNIGSYAPLVGGQVRELLLGGHSVGEAALLRFYVLHVAVLPALIILFTIVHFWRVRKDGGLSRPVWKLKPQMQEALVTIGAPAEVTPLKTQAAAQSKTYGLMEVVTGKPIFETISPEEEEDTVFSYPYAFVREAVVLMATVTTIMTISLFFNAPLEELANPAKTPNPAKAPWYFLGLQELVSHSALLGGVIVPALMVIALIAIPYFDRNPSRRLADRKWALWIYTFFVLVNLILIVVGTFFRGPGWALVPPWVHVVSGAE</sequence>
<evidence type="ECO:0000256" key="10">
    <source>
        <dbReference type="SAM" id="Phobius"/>
    </source>
</evidence>
<accession>A0AAU7DGT8</accession>
<dbReference type="EMBL" id="CP121196">
    <property type="protein sequence ID" value="XBH16348.1"/>
    <property type="molecule type" value="Genomic_DNA"/>
</dbReference>
<evidence type="ECO:0000256" key="5">
    <source>
        <dbReference type="ARBA" id="ARBA00022723"/>
    </source>
</evidence>
<dbReference type="SUPFAM" id="SSF81648">
    <property type="entry name" value="a domain/subunit of cytochrome bc1 complex (Ubiquinol-cytochrome c reductase)"/>
    <property type="match status" value="1"/>
</dbReference>
<dbReference type="PANTHER" id="PTHR19271">
    <property type="entry name" value="CYTOCHROME B"/>
    <property type="match status" value="1"/>
</dbReference>
<feature type="transmembrane region" description="Helical" evidence="10">
    <location>
        <begin position="105"/>
        <end position="123"/>
    </location>
</feature>
<keyword evidence="5" id="KW-0479">Metal-binding</keyword>
<keyword evidence="9 10" id="KW-0472">Membrane</keyword>
<dbReference type="PROSITE" id="PS51003">
    <property type="entry name" value="CYTB_CTER"/>
    <property type="match status" value="1"/>
</dbReference>
<dbReference type="InterPro" id="IPR005797">
    <property type="entry name" value="Cyt_b/b6_N"/>
</dbReference>
<dbReference type="Pfam" id="PF00033">
    <property type="entry name" value="Cytochrome_B"/>
    <property type="match status" value="1"/>
</dbReference>
<dbReference type="GO" id="GO:0022904">
    <property type="term" value="P:respiratory electron transport chain"/>
    <property type="evidence" value="ECO:0007669"/>
    <property type="project" value="InterPro"/>
</dbReference>
<keyword evidence="8" id="KW-0408">Iron</keyword>
<keyword evidence="3" id="KW-0349">Heme</keyword>
<dbReference type="GO" id="GO:0016020">
    <property type="term" value="C:membrane"/>
    <property type="evidence" value="ECO:0007669"/>
    <property type="project" value="UniProtKB-SubCell"/>
</dbReference>
<dbReference type="InterPro" id="IPR005798">
    <property type="entry name" value="Cyt_b/b6_C"/>
</dbReference>
<feature type="transmembrane region" description="Helical" evidence="10">
    <location>
        <begin position="135"/>
        <end position="155"/>
    </location>
</feature>
<evidence type="ECO:0000256" key="9">
    <source>
        <dbReference type="ARBA" id="ARBA00023136"/>
    </source>
</evidence>
<keyword evidence="7 10" id="KW-1133">Transmembrane helix</keyword>
<keyword evidence="4 10" id="KW-0812">Transmembrane</keyword>
<comment type="subcellular location">
    <subcellularLocation>
        <location evidence="1">Membrane</location>
        <topology evidence="1">Multi-pass membrane protein</topology>
    </subcellularLocation>
</comment>
<evidence type="ECO:0000259" key="12">
    <source>
        <dbReference type="PROSITE" id="PS51003"/>
    </source>
</evidence>
<evidence type="ECO:0000259" key="11">
    <source>
        <dbReference type="PROSITE" id="PS51002"/>
    </source>
</evidence>
<feature type="transmembrane region" description="Helical" evidence="10">
    <location>
        <begin position="51"/>
        <end position="75"/>
    </location>
</feature>
<gene>
    <name evidence="13" type="ORF">P8935_17455</name>
</gene>
<reference evidence="13" key="1">
    <citation type="submission" date="2023-03" db="EMBL/GenBank/DDBJ databases">
        <title>Edaphobacter sp.</title>
        <authorList>
            <person name="Huber K.J."/>
            <person name="Papendorf J."/>
            <person name="Pilke C."/>
            <person name="Bunk B."/>
            <person name="Sproeer C."/>
            <person name="Pester M."/>
        </authorList>
    </citation>
    <scope>NUCLEOTIDE SEQUENCE</scope>
    <source>
        <strain evidence="13">DSM 110680</strain>
    </source>
</reference>
<evidence type="ECO:0000256" key="2">
    <source>
        <dbReference type="ARBA" id="ARBA00022448"/>
    </source>
</evidence>
<dbReference type="PANTHER" id="PTHR19271:SF16">
    <property type="entry name" value="CYTOCHROME B"/>
    <property type="match status" value="1"/>
</dbReference>
<feature type="domain" description="Cytochrome b/b6 N-terminal region profile" evidence="11">
    <location>
        <begin position="18"/>
        <end position="232"/>
    </location>
</feature>
<dbReference type="PROSITE" id="PS51002">
    <property type="entry name" value="CYTB_NTER"/>
    <property type="match status" value="1"/>
</dbReference>
<name>A0AAU7DGT8_9BACT</name>
<dbReference type="GO" id="GO:0009055">
    <property type="term" value="F:electron transfer activity"/>
    <property type="evidence" value="ECO:0007669"/>
    <property type="project" value="InterPro"/>
</dbReference>
<dbReference type="RefSeq" id="WP_348261577.1">
    <property type="nucleotide sequence ID" value="NZ_CP121196.1"/>
</dbReference>
<evidence type="ECO:0000313" key="13">
    <source>
        <dbReference type="EMBL" id="XBH16348.1"/>
    </source>
</evidence>
<dbReference type="InterPro" id="IPR036150">
    <property type="entry name" value="Cyt_b/b6_C_sf"/>
</dbReference>
<feature type="transmembrane region" description="Helical" evidence="10">
    <location>
        <begin position="302"/>
        <end position="321"/>
    </location>
</feature>
<dbReference type="Pfam" id="PF00032">
    <property type="entry name" value="Cytochrom_B_C"/>
    <property type="match status" value="1"/>
</dbReference>
<keyword evidence="6" id="KW-0249">Electron transport</keyword>
<feature type="transmembrane region" description="Helical" evidence="10">
    <location>
        <begin position="201"/>
        <end position="221"/>
    </location>
</feature>
<proteinExistence type="predicted"/>
<evidence type="ECO:0000256" key="8">
    <source>
        <dbReference type="ARBA" id="ARBA00023004"/>
    </source>
</evidence>
<evidence type="ECO:0000256" key="7">
    <source>
        <dbReference type="ARBA" id="ARBA00022989"/>
    </source>
</evidence>
<evidence type="ECO:0000256" key="3">
    <source>
        <dbReference type="ARBA" id="ARBA00022617"/>
    </source>
</evidence>
<dbReference type="GO" id="GO:0046872">
    <property type="term" value="F:metal ion binding"/>
    <property type="evidence" value="ECO:0007669"/>
    <property type="project" value="UniProtKB-KW"/>
</dbReference>
<feature type="transmembrane region" description="Helical" evidence="10">
    <location>
        <begin position="387"/>
        <end position="409"/>
    </location>
</feature>
<protein>
    <submittedName>
        <fullName evidence="13">Cytochrome b N-terminal domain-containing protein</fullName>
    </submittedName>
</protein>
<dbReference type="GO" id="GO:0016491">
    <property type="term" value="F:oxidoreductase activity"/>
    <property type="evidence" value="ECO:0007669"/>
    <property type="project" value="InterPro"/>
</dbReference>
<dbReference type="InterPro" id="IPR027387">
    <property type="entry name" value="Cytb/b6-like_sf"/>
</dbReference>
<feature type="transmembrane region" description="Helical" evidence="10">
    <location>
        <begin position="353"/>
        <end position="375"/>
    </location>
</feature>